<dbReference type="SUPFAM" id="SSF48452">
    <property type="entry name" value="TPR-like"/>
    <property type="match status" value="1"/>
</dbReference>
<evidence type="ECO:0000313" key="3">
    <source>
        <dbReference type="Proteomes" id="UP000262072"/>
    </source>
</evidence>
<dbReference type="AlphaFoldDB" id="A0A383TGL7"/>
<dbReference type="OrthoDB" id="1655898at2"/>
<dbReference type="Proteomes" id="UP000262072">
    <property type="component" value="Unassembled WGS sequence"/>
</dbReference>
<gene>
    <name evidence="2" type="ORF">TART1_2353</name>
</gene>
<keyword evidence="1" id="KW-0175">Coiled coil</keyword>
<accession>A0A383TGL7</accession>
<sequence>MEMGEKIVFPLNYEGYLKKGLLAFEEGNLQLAEEWIGKAVAIKKADDILPLYLMLLQETDQAEKSLEMITEMRPDIASAISVDDIDFLYLKGLLHSGSFDMAREQIEARKNTFGLSMEHQFALEQLEAEVEKVELKNLEKKLKKSSEILQAEKTIDTQPFHKQQVYAQQLKELEDDQFGKIAQRLLMNNNLHRMLKTEIIHQFLARGLHPAISVRLDGTEEKLNLAGLVPLIDSKTYKEGMAYIREEIANKNPTMADAMENAFFMQLSLLYPFEDRTIPSVTEWLEVLYRIYNGTGSTGEPSEKSIRDEIEQLENKLADFFGFFE</sequence>
<dbReference type="InterPro" id="IPR011990">
    <property type="entry name" value="TPR-like_helical_dom_sf"/>
</dbReference>
<dbReference type="EMBL" id="UNRR01000036">
    <property type="protein sequence ID" value="SYZ79500.1"/>
    <property type="molecule type" value="Genomic_DNA"/>
</dbReference>
<organism evidence="2 3">
    <name type="scientific">Trichococcus shcherbakoviae</name>
    <dbReference type="NCBI Taxonomy" id="2094020"/>
    <lineage>
        <taxon>Bacteria</taxon>
        <taxon>Bacillati</taxon>
        <taxon>Bacillota</taxon>
        <taxon>Bacilli</taxon>
        <taxon>Lactobacillales</taxon>
        <taxon>Carnobacteriaceae</taxon>
        <taxon>Trichococcus</taxon>
    </lineage>
</organism>
<protein>
    <submittedName>
        <fullName evidence="2">Uncharacterized protein</fullName>
    </submittedName>
</protein>
<reference evidence="3" key="1">
    <citation type="submission" date="2018-05" db="EMBL/GenBank/DDBJ databases">
        <authorList>
            <person name="Strepis N."/>
        </authorList>
    </citation>
    <scope>NUCLEOTIDE SEQUENCE [LARGE SCALE GENOMIC DNA]</scope>
</reference>
<evidence type="ECO:0000256" key="1">
    <source>
        <dbReference type="SAM" id="Coils"/>
    </source>
</evidence>
<name>A0A383TGL7_9LACT</name>
<dbReference type="RefSeq" id="WP_119093680.1">
    <property type="nucleotide sequence ID" value="NZ_UNRR01000036.1"/>
</dbReference>
<proteinExistence type="predicted"/>
<feature type="coiled-coil region" evidence="1">
    <location>
        <begin position="116"/>
        <end position="155"/>
    </location>
</feature>
<evidence type="ECO:0000313" key="2">
    <source>
        <dbReference type="EMBL" id="SYZ79500.1"/>
    </source>
</evidence>